<keyword evidence="1 3" id="KW-0238">DNA-binding</keyword>
<dbReference type="EMBL" id="JBHSAP010000007">
    <property type="protein sequence ID" value="MFC4076214.1"/>
    <property type="molecule type" value="Genomic_DNA"/>
</dbReference>
<dbReference type="Pfam" id="PF04014">
    <property type="entry name" value="MazE_antitoxin"/>
    <property type="match status" value="1"/>
</dbReference>
<feature type="domain" description="SpoVT-AbrB" evidence="2">
    <location>
        <begin position="23"/>
        <end position="68"/>
    </location>
</feature>
<dbReference type="GO" id="GO:0003677">
    <property type="term" value="F:DNA binding"/>
    <property type="evidence" value="ECO:0007669"/>
    <property type="project" value="UniProtKB-KW"/>
</dbReference>
<dbReference type="Proteomes" id="UP001595843">
    <property type="component" value="Unassembled WGS sequence"/>
</dbReference>
<protein>
    <submittedName>
        <fullName evidence="3">AbrB/MazE/SpoVT family DNA-binding domain-containing protein</fullName>
    </submittedName>
</protein>
<reference evidence="4" key="1">
    <citation type="journal article" date="2019" name="Int. J. Syst. Evol. Microbiol.">
        <title>The Global Catalogue of Microorganisms (GCM) 10K type strain sequencing project: providing services to taxonomists for standard genome sequencing and annotation.</title>
        <authorList>
            <consortium name="The Broad Institute Genomics Platform"/>
            <consortium name="The Broad Institute Genome Sequencing Center for Infectious Disease"/>
            <person name="Wu L."/>
            <person name="Ma J."/>
        </authorList>
    </citation>
    <scope>NUCLEOTIDE SEQUENCE [LARGE SCALE GENOMIC DNA]</scope>
    <source>
        <strain evidence="4">IBRC-M 10813</strain>
    </source>
</reference>
<evidence type="ECO:0000256" key="1">
    <source>
        <dbReference type="PROSITE-ProRule" id="PRU01076"/>
    </source>
</evidence>
<dbReference type="PROSITE" id="PS51740">
    <property type="entry name" value="SPOVT_ABRB"/>
    <property type="match status" value="1"/>
</dbReference>
<dbReference type="NCBIfam" id="TIGR01439">
    <property type="entry name" value="lp_hng_hel_AbrB"/>
    <property type="match status" value="1"/>
</dbReference>
<accession>A0ABV8JJT7</accession>
<dbReference type="InterPro" id="IPR007159">
    <property type="entry name" value="SpoVT-AbrB_dom"/>
</dbReference>
<evidence type="ECO:0000313" key="3">
    <source>
        <dbReference type="EMBL" id="MFC4076214.1"/>
    </source>
</evidence>
<dbReference type="InterPro" id="IPR037914">
    <property type="entry name" value="SpoVT-AbrB_sf"/>
</dbReference>
<keyword evidence="4" id="KW-1185">Reference proteome</keyword>
<dbReference type="SMART" id="SM00966">
    <property type="entry name" value="SpoVT_AbrB"/>
    <property type="match status" value="1"/>
</dbReference>
<evidence type="ECO:0000313" key="4">
    <source>
        <dbReference type="Proteomes" id="UP001595843"/>
    </source>
</evidence>
<name>A0ABV8JJT7_9BACL</name>
<proteinExistence type="predicted"/>
<evidence type="ECO:0000259" key="2">
    <source>
        <dbReference type="PROSITE" id="PS51740"/>
    </source>
</evidence>
<sequence length="92" mass="11004">MVYRPLTHGYFGLKLSWDYVYLNCWQRVTAKGQITIPKSVRQQLDLEEGDRVVFVEEDGKMVVKKGRSLLLRILLRPLAKRLKRKELRKRKF</sequence>
<gene>
    <name evidence="3" type="ORF">ACFOUO_05250</name>
</gene>
<dbReference type="Gene3D" id="2.10.260.10">
    <property type="match status" value="1"/>
</dbReference>
<comment type="caution">
    <text evidence="3">The sequence shown here is derived from an EMBL/GenBank/DDBJ whole genome shotgun (WGS) entry which is preliminary data.</text>
</comment>
<dbReference type="RefSeq" id="WP_380703261.1">
    <property type="nucleotide sequence ID" value="NZ_JBHSAP010000007.1"/>
</dbReference>
<dbReference type="SUPFAM" id="SSF89447">
    <property type="entry name" value="AbrB/MazE/MraZ-like"/>
    <property type="match status" value="1"/>
</dbReference>
<organism evidence="3 4">
    <name type="scientific">Salinithrix halophila</name>
    <dbReference type="NCBI Taxonomy" id="1485204"/>
    <lineage>
        <taxon>Bacteria</taxon>
        <taxon>Bacillati</taxon>
        <taxon>Bacillota</taxon>
        <taxon>Bacilli</taxon>
        <taxon>Bacillales</taxon>
        <taxon>Thermoactinomycetaceae</taxon>
        <taxon>Salinithrix</taxon>
    </lineage>
</organism>